<reference evidence="3 4" key="1">
    <citation type="submission" date="2024-12" db="EMBL/GenBank/DDBJ databases">
        <title>The unique morphological basis and parallel evolutionary history of personate flowers in Penstemon.</title>
        <authorList>
            <person name="Depatie T.H."/>
            <person name="Wessinger C.A."/>
        </authorList>
    </citation>
    <scope>NUCLEOTIDE SEQUENCE [LARGE SCALE GENOMIC DNA]</scope>
    <source>
        <strain evidence="3">WTNN_2</strain>
        <tissue evidence="3">Leaf</tissue>
    </source>
</reference>
<feature type="compositionally biased region" description="Basic and acidic residues" evidence="1">
    <location>
        <begin position="193"/>
        <end position="203"/>
    </location>
</feature>
<feature type="region of interest" description="Disordered" evidence="1">
    <location>
        <begin position="448"/>
        <end position="548"/>
    </location>
</feature>
<feature type="compositionally biased region" description="Polar residues" evidence="1">
    <location>
        <begin position="135"/>
        <end position="162"/>
    </location>
</feature>
<feature type="compositionally biased region" description="Basic and acidic residues" evidence="1">
    <location>
        <begin position="293"/>
        <end position="302"/>
    </location>
</feature>
<feature type="region of interest" description="Disordered" evidence="1">
    <location>
        <begin position="103"/>
        <end position="374"/>
    </location>
</feature>
<feature type="compositionally biased region" description="Polar residues" evidence="1">
    <location>
        <begin position="512"/>
        <end position="544"/>
    </location>
</feature>
<comment type="caution">
    <text evidence="3">The sequence shown here is derived from an EMBL/GenBank/DDBJ whole genome shotgun (WGS) entry which is preliminary data.</text>
</comment>
<evidence type="ECO:0000259" key="2">
    <source>
        <dbReference type="Pfam" id="PF06972"/>
    </source>
</evidence>
<dbReference type="PANTHER" id="PTHR47070">
    <property type="entry name" value="HYDROXYPROLINE-RICH GLYCOPROTEIN-LIKE"/>
    <property type="match status" value="1"/>
</dbReference>
<dbReference type="PANTHER" id="PTHR47070:SF2">
    <property type="entry name" value="OS06G0206100 PROTEIN"/>
    <property type="match status" value="1"/>
</dbReference>
<dbReference type="EMBL" id="JBJXBP010000006">
    <property type="protein sequence ID" value="KAL3824484.1"/>
    <property type="molecule type" value="Genomic_DNA"/>
</dbReference>
<name>A0ABD3SIU0_9LAMI</name>
<protein>
    <recommendedName>
        <fullName evidence="2">GBF-interacting protein 1 N-terminal domain-containing protein</fullName>
    </recommendedName>
</protein>
<organism evidence="3 4">
    <name type="scientific">Penstemon smallii</name>
    <dbReference type="NCBI Taxonomy" id="265156"/>
    <lineage>
        <taxon>Eukaryota</taxon>
        <taxon>Viridiplantae</taxon>
        <taxon>Streptophyta</taxon>
        <taxon>Embryophyta</taxon>
        <taxon>Tracheophyta</taxon>
        <taxon>Spermatophyta</taxon>
        <taxon>Magnoliopsida</taxon>
        <taxon>eudicotyledons</taxon>
        <taxon>Gunneridae</taxon>
        <taxon>Pentapetalae</taxon>
        <taxon>asterids</taxon>
        <taxon>lamiids</taxon>
        <taxon>Lamiales</taxon>
        <taxon>Plantaginaceae</taxon>
        <taxon>Cheloneae</taxon>
        <taxon>Penstemon</taxon>
    </lineage>
</organism>
<dbReference type="SUPFAM" id="SSF46934">
    <property type="entry name" value="UBA-like"/>
    <property type="match status" value="1"/>
</dbReference>
<dbReference type="Proteomes" id="UP001634393">
    <property type="component" value="Unassembled WGS sequence"/>
</dbReference>
<feature type="compositionally biased region" description="Low complexity" evidence="1">
    <location>
        <begin position="223"/>
        <end position="239"/>
    </location>
</feature>
<dbReference type="AlphaFoldDB" id="A0ABD3SIU0"/>
<proteinExistence type="predicted"/>
<sequence length="827" mass="88693">MVSSSRVEGGPQVLPAGVRKTIQSIKEIVGNHSDADIYAALKETNMDPNETAQKLLYQDPFHEVRRKRDRKKENLGHKSVVAAEPRKNTELARIPLPLKFNTYSDRNARRGGYGRNSLSDAGGSREFRVVRDNRVNQNAGTDSKPAQSSTSKSEGVISNGSAKSHAAGISEILHGPADSQPRKTKDAASAGNGRKELNGEKDLPIPSASSRLQTKANDPQLHSTNSSTSSVVGVYSSSSDPVHVPSLHSRPAANVGAIKREVGVVGPRRQSSENSVKTSSSQSTSFLNSQSGRESHSRESKRPPSSLSKNGQPSQNVTPESAAAGISANSSFSSTQHGGRPHQLMGHHKASQPNKEWKPKLSLKPSTNGPEVIGIPAETVSPLKNPEDMKKEEVQMQDNVSRMNISENQNVIIAAHICVSETDRCRLTFGSLGTGLDSSMNSVFTANDGAENLSTEPSGSVPVLAPESSRDEPAGGKQVEMMDDTVRSSGSNSPASVPVSDHQLTEKKESSSPHNLNNYSHVVRDSSPSYTPKSLQQQDTSELPSFSGYDPQMAYDMSYFRPMIDETVRGPGLPSSQEVLTSHTTNAVPASTIAMVQQQQQQQLAQMYPQLHVSPYANLMPYRQYIAPVYVPPMHVPGYSNNPAYPHPSNGNYMLMPGNSSHLTQGGLKYGIQQFKPAPTGSPTGFGNFTSPTGYAVNSPGVGSTVGHEDSSRLKYKDNLYVTNPQAETSEIWMNQRDIPSMHYNMAGQTPHAYLPSHGGHAQSSHMQFQGMYHPPPQPAGPHHLGPAIGGNVGVGVGVGVAGPAPGAQMGAYQQPQLGHVNWAGNF</sequence>
<evidence type="ECO:0000313" key="4">
    <source>
        <dbReference type="Proteomes" id="UP001634393"/>
    </source>
</evidence>
<feature type="compositionally biased region" description="Basic and acidic residues" evidence="1">
    <location>
        <begin position="123"/>
        <end position="134"/>
    </location>
</feature>
<dbReference type="InterPro" id="IPR009719">
    <property type="entry name" value="GIP1_N"/>
</dbReference>
<accession>A0ABD3SIU0</accession>
<evidence type="ECO:0000313" key="3">
    <source>
        <dbReference type="EMBL" id="KAL3824484.1"/>
    </source>
</evidence>
<evidence type="ECO:0000256" key="1">
    <source>
        <dbReference type="SAM" id="MobiDB-lite"/>
    </source>
</evidence>
<keyword evidence="4" id="KW-1185">Reference proteome</keyword>
<dbReference type="Pfam" id="PF06972">
    <property type="entry name" value="GIP1_N"/>
    <property type="match status" value="1"/>
</dbReference>
<feature type="domain" description="GBF-interacting protein 1 N-terminal" evidence="2">
    <location>
        <begin position="15"/>
        <end position="73"/>
    </location>
</feature>
<feature type="compositionally biased region" description="Polar residues" evidence="1">
    <location>
        <begin position="327"/>
        <end position="337"/>
    </location>
</feature>
<feature type="compositionally biased region" description="Polar residues" evidence="1">
    <location>
        <begin position="207"/>
        <end position="222"/>
    </location>
</feature>
<gene>
    <name evidence="3" type="ORF">ACJIZ3_020513</name>
</gene>
<feature type="compositionally biased region" description="Polar residues" evidence="1">
    <location>
        <begin position="303"/>
        <end position="319"/>
    </location>
</feature>
<feature type="compositionally biased region" description="Low complexity" evidence="1">
    <location>
        <begin position="272"/>
        <end position="291"/>
    </location>
</feature>
<dbReference type="InterPro" id="IPR009060">
    <property type="entry name" value="UBA-like_sf"/>
</dbReference>
<feature type="region of interest" description="Disordered" evidence="1">
    <location>
        <begin position="66"/>
        <end position="86"/>
    </location>
</feature>